<feature type="signal peptide" evidence="2">
    <location>
        <begin position="1"/>
        <end position="26"/>
    </location>
</feature>
<accession>A0A8E2EVE6</accession>
<feature type="compositionally biased region" description="Basic and acidic residues" evidence="1">
    <location>
        <begin position="67"/>
        <end position="79"/>
    </location>
</feature>
<evidence type="ECO:0000256" key="1">
    <source>
        <dbReference type="SAM" id="MobiDB-lite"/>
    </source>
</evidence>
<keyword evidence="4" id="KW-1185">Reference proteome</keyword>
<reference evidence="3 4" key="1">
    <citation type="journal article" date="2016" name="Nat. Commun.">
        <title>Ectomycorrhizal ecology is imprinted in the genome of the dominant symbiotic fungus Cenococcum geophilum.</title>
        <authorList>
            <consortium name="DOE Joint Genome Institute"/>
            <person name="Peter M."/>
            <person name="Kohler A."/>
            <person name="Ohm R.A."/>
            <person name="Kuo A."/>
            <person name="Krutzmann J."/>
            <person name="Morin E."/>
            <person name="Arend M."/>
            <person name="Barry K.W."/>
            <person name="Binder M."/>
            <person name="Choi C."/>
            <person name="Clum A."/>
            <person name="Copeland A."/>
            <person name="Grisel N."/>
            <person name="Haridas S."/>
            <person name="Kipfer T."/>
            <person name="LaButti K."/>
            <person name="Lindquist E."/>
            <person name="Lipzen A."/>
            <person name="Maire R."/>
            <person name="Meier B."/>
            <person name="Mihaltcheva S."/>
            <person name="Molinier V."/>
            <person name="Murat C."/>
            <person name="Poggeler S."/>
            <person name="Quandt C.A."/>
            <person name="Sperisen C."/>
            <person name="Tritt A."/>
            <person name="Tisserant E."/>
            <person name="Crous P.W."/>
            <person name="Henrissat B."/>
            <person name="Nehls U."/>
            <person name="Egli S."/>
            <person name="Spatafora J.W."/>
            <person name="Grigoriev I.V."/>
            <person name="Martin F.M."/>
        </authorList>
    </citation>
    <scope>NUCLEOTIDE SEQUENCE [LARGE SCALE GENOMIC DNA]</scope>
    <source>
        <strain evidence="3 4">CBS 207.34</strain>
    </source>
</reference>
<dbReference type="EMBL" id="KV750253">
    <property type="protein sequence ID" value="OCL05574.1"/>
    <property type="molecule type" value="Genomic_DNA"/>
</dbReference>
<keyword evidence="2" id="KW-0732">Signal</keyword>
<evidence type="ECO:0000256" key="2">
    <source>
        <dbReference type="SAM" id="SignalP"/>
    </source>
</evidence>
<gene>
    <name evidence="3" type="ORF">AOQ84DRAFT_379461</name>
</gene>
<evidence type="ECO:0000313" key="4">
    <source>
        <dbReference type="Proteomes" id="UP000250140"/>
    </source>
</evidence>
<dbReference type="AlphaFoldDB" id="A0A8E2EVE6"/>
<feature type="region of interest" description="Disordered" evidence="1">
    <location>
        <begin position="60"/>
        <end position="86"/>
    </location>
</feature>
<dbReference type="Proteomes" id="UP000250140">
    <property type="component" value="Unassembled WGS sequence"/>
</dbReference>
<feature type="chain" id="PRO_5034947521" evidence="2">
    <location>
        <begin position="27"/>
        <end position="130"/>
    </location>
</feature>
<name>A0A8E2EVE6_9PEZI</name>
<organism evidence="3 4">
    <name type="scientific">Glonium stellatum</name>
    <dbReference type="NCBI Taxonomy" id="574774"/>
    <lineage>
        <taxon>Eukaryota</taxon>
        <taxon>Fungi</taxon>
        <taxon>Dikarya</taxon>
        <taxon>Ascomycota</taxon>
        <taxon>Pezizomycotina</taxon>
        <taxon>Dothideomycetes</taxon>
        <taxon>Pleosporomycetidae</taxon>
        <taxon>Gloniales</taxon>
        <taxon>Gloniaceae</taxon>
        <taxon>Glonium</taxon>
    </lineage>
</organism>
<proteinExistence type="predicted"/>
<evidence type="ECO:0000313" key="3">
    <source>
        <dbReference type="EMBL" id="OCL05574.1"/>
    </source>
</evidence>
<protein>
    <submittedName>
        <fullName evidence="3">Uncharacterized protein</fullName>
    </submittedName>
</protein>
<sequence>MKFITILSTLSLALGAFAAAIPNAAAGDVQVREAEPWVCHNCDDDVATKREAVPAPVAEPEPWVCHNCDDDDKKKRDAAPEPAAEPEPWYVNVLLGPLAQIRGNNSNCPFSPTSIWMEEKDGGNEPMSVQ</sequence>